<dbReference type="InterPro" id="IPR011990">
    <property type="entry name" value="TPR-like_helical_dom_sf"/>
</dbReference>
<dbReference type="InterPro" id="IPR051730">
    <property type="entry name" value="NASP-like"/>
</dbReference>
<evidence type="ECO:0000256" key="3">
    <source>
        <dbReference type="ARBA" id="ARBA00022737"/>
    </source>
</evidence>
<keyword evidence="3" id="KW-0677">Repeat</keyword>
<sequence length="194" mass="21986">MEFGDSIKDDNEYQGLDASELFQRGKDAFAANNYMEAAECFSRALEAKSRDLEPNDPELGKFYLWFADALLTKEEQNQQVLADEINARGGHMLPKAEEVQELESQKQEHKEQEDEKSDEEIAFEMFQLAFGCFEKLYPSAHADLDEDVDQVKVEVKEEDVIDGSYCLVRLGDMHLSNSDFGDAAQVRLIVDGDA</sequence>
<comment type="subcellular location">
    <subcellularLocation>
        <location evidence="1">Nucleus</location>
    </subcellularLocation>
</comment>
<proteinExistence type="inferred from homology"/>
<dbReference type="KEGG" id="bdw:94337075"/>
<dbReference type="InterPro" id="IPR019734">
    <property type="entry name" value="TPR_rpt"/>
</dbReference>
<dbReference type="PROSITE" id="PS50005">
    <property type="entry name" value="TPR"/>
    <property type="match status" value="1"/>
</dbReference>
<dbReference type="GeneID" id="94337075"/>
<reference evidence="8" key="1">
    <citation type="journal article" date="2023" name="Nat. Microbiol.">
        <title>Babesia duncani multi-omics identifies virulence factors and drug targets.</title>
        <authorList>
            <person name="Singh P."/>
            <person name="Lonardi S."/>
            <person name="Liang Q."/>
            <person name="Vydyam P."/>
            <person name="Khabirova E."/>
            <person name="Fang T."/>
            <person name="Gihaz S."/>
            <person name="Thekkiniath J."/>
            <person name="Munshi M."/>
            <person name="Abel S."/>
            <person name="Ciampossin L."/>
            <person name="Batugedara G."/>
            <person name="Gupta M."/>
            <person name="Lu X.M."/>
            <person name="Lenz T."/>
            <person name="Chakravarty S."/>
            <person name="Cornillot E."/>
            <person name="Hu Y."/>
            <person name="Ma W."/>
            <person name="Gonzalez L.M."/>
            <person name="Sanchez S."/>
            <person name="Estrada K."/>
            <person name="Sanchez-Flores A."/>
            <person name="Montero E."/>
            <person name="Harb O.S."/>
            <person name="Le Roch K.G."/>
            <person name="Mamoun C.B."/>
        </authorList>
    </citation>
    <scope>NUCLEOTIDE SEQUENCE</scope>
    <source>
        <strain evidence="8">WA1</strain>
    </source>
</reference>
<evidence type="ECO:0000313" key="8">
    <source>
        <dbReference type="EMBL" id="KAK2196178.1"/>
    </source>
</evidence>
<evidence type="ECO:0000256" key="2">
    <source>
        <dbReference type="ARBA" id="ARBA00008402"/>
    </source>
</evidence>
<evidence type="ECO:0000256" key="1">
    <source>
        <dbReference type="ARBA" id="ARBA00004123"/>
    </source>
</evidence>
<accession>A0AAD9UNM4</accession>
<dbReference type="SUPFAM" id="SSF48452">
    <property type="entry name" value="TPR-like"/>
    <property type="match status" value="1"/>
</dbReference>
<dbReference type="GO" id="GO:0005654">
    <property type="term" value="C:nucleoplasm"/>
    <property type="evidence" value="ECO:0007669"/>
    <property type="project" value="TreeGrafter"/>
</dbReference>
<organism evidence="8 9">
    <name type="scientific">Babesia duncani</name>
    <dbReference type="NCBI Taxonomy" id="323732"/>
    <lineage>
        <taxon>Eukaryota</taxon>
        <taxon>Sar</taxon>
        <taxon>Alveolata</taxon>
        <taxon>Apicomplexa</taxon>
        <taxon>Aconoidasida</taxon>
        <taxon>Piroplasmida</taxon>
        <taxon>Babesiidae</taxon>
        <taxon>Babesia</taxon>
    </lineage>
</organism>
<dbReference type="GO" id="GO:0034080">
    <property type="term" value="P:CENP-A containing chromatin assembly"/>
    <property type="evidence" value="ECO:0007669"/>
    <property type="project" value="TreeGrafter"/>
</dbReference>
<gene>
    <name evidence="8" type="ORF">BdWA1_002778</name>
</gene>
<protein>
    <submittedName>
        <fullName evidence="8">Bifunctional Tetratricopeptide-like helical domain superfamily/Tetratricopeptide repeat</fullName>
    </submittedName>
</protein>
<keyword evidence="7" id="KW-0175">Coiled coil</keyword>
<comment type="caution">
    <text evidence="8">The sequence shown here is derived from an EMBL/GenBank/DDBJ whole genome shotgun (WGS) entry which is preliminary data.</text>
</comment>
<name>A0AAD9UNM4_9APIC</name>
<evidence type="ECO:0000256" key="6">
    <source>
        <dbReference type="PROSITE-ProRule" id="PRU00339"/>
    </source>
</evidence>
<dbReference type="GO" id="GO:0006335">
    <property type="term" value="P:DNA replication-dependent chromatin assembly"/>
    <property type="evidence" value="ECO:0007669"/>
    <property type="project" value="TreeGrafter"/>
</dbReference>
<comment type="similarity">
    <text evidence="2">Belongs to the NASP family.</text>
</comment>
<dbReference type="Proteomes" id="UP001214638">
    <property type="component" value="Unassembled WGS sequence"/>
</dbReference>
<evidence type="ECO:0000313" key="9">
    <source>
        <dbReference type="Proteomes" id="UP001214638"/>
    </source>
</evidence>
<dbReference type="AlphaFoldDB" id="A0AAD9UNM4"/>
<dbReference type="Gene3D" id="1.25.40.10">
    <property type="entry name" value="Tetratricopeptide repeat domain"/>
    <property type="match status" value="1"/>
</dbReference>
<evidence type="ECO:0000256" key="5">
    <source>
        <dbReference type="ARBA" id="ARBA00023242"/>
    </source>
</evidence>
<feature type="coiled-coil region" evidence="7">
    <location>
        <begin position="95"/>
        <end position="122"/>
    </location>
</feature>
<feature type="repeat" description="TPR" evidence="6">
    <location>
        <begin position="18"/>
        <end position="51"/>
    </location>
</feature>
<dbReference type="RefSeq" id="XP_067803020.1">
    <property type="nucleotide sequence ID" value="XM_067947798.1"/>
</dbReference>
<dbReference type="PANTHER" id="PTHR15081:SF1">
    <property type="entry name" value="NUCLEAR AUTOANTIGENIC SPERM PROTEIN"/>
    <property type="match status" value="1"/>
</dbReference>
<dbReference type="EMBL" id="JALLKP010000003">
    <property type="protein sequence ID" value="KAK2196178.1"/>
    <property type="molecule type" value="Genomic_DNA"/>
</dbReference>
<keyword evidence="5" id="KW-0539">Nucleus</keyword>
<keyword evidence="9" id="KW-1185">Reference proteome</keyword>
<evidence type="ECO:0000256" key="4">
    <source>
        <dbReference type="ARBA" id="ARBA00022803"/>
    </source>
</evidence>
<keyword evidence="4 6" id="KW-0802">TPR repeat</keyword>
<dbReference type="GO" id="GO:0042393">
    <property type="term" value="F:histone binding"/>
    <property type="evidence" value="ECO:0007669"/>
    <property type="project" value="TreeGrafter"/>
</dbReference>
<dbReference type="PANTHER" id="PTHR15081">
    <property type="entry name" value="NUCLEAR AUTOANTIGENIC SPERM PROTEIN NASP -RELATED"/>
    <property type="match status" value="1"/>
</dbReference>
<evidence type="ECO:0000256" key="7">
    <source>
        <dbReference type="SAM" id="Coils"/>
    </source>
</evidence>